<comment type="caution">
    <text evidence="1">The sequence shown here is derived from an EMBL/GenBank/DDBJ whole genome shotgun (WGS) entry which is preliminary data.</text>
</comment>
<proteinExistence type="predicted"/>
<gene>
    <name evidence="1" type="ORF">CRM22_001915</name>
</gene>
<accession>A0A4V3SGL0</accession>
<dbReference type="AlphaFoldDB" id="A0A4V3SGL0"/>
<reference evidence="1 2" key="1">
    <citation type="journal article" date="2019" name="BMC Genomics">
        <title>New insights from Opisthorchis felineus genome: update on genomics of the epidemiologically important liver flukes.</title>
        <authorList>
            <person name="Ershov N.I."/>
            <person name="Mordvinov V.A."/>
            <person name="Prokhortchouk E.B."/>
            <person name="Pakharukova M.Y."/>
            <person name="Gunbin K.V."/>
            <person name="Ustyantsev K."/>
            <person name="Genaev M.A."/>
            <person name="Blinov A.G."/>
            <person name="Mazur A."/>
            <person name="Boulygina E."/>
            <person name="Tsygankova S."/>
            <person name="Khrameeva E."/>
            <person name="Chekanov N."/>
            <person name="Fan G."/>
            <person name="Xiao A."/>
            <person name="Zhang H."/>
            <person name="Xu X."/>
            <person name="Yang H."/>
            <person name="Solovyev V."/>
            <person name="Lee S.M."/>
            <person name="Liu X."/>
            <person name="Afonnikov D.A."/>
            <person name="Skryabin K.G."/>
        </authorList>
    </citation>
    <scope>NUCLEOTIDE SEQUENCE [LARGE SCALE GENOMIC DNA]</scope>
    <source>
        <strain evidence="1">AK-0245</strain>
        <tissue evidence="1">Whole organism</tissue>
    </source>
</reference>
<keyword evidence="2" id="KW-1185">Reference proteome</keyword>
<dbReference type="EMBL" id="SJOL01003369">
    <property type="protein sequence ID" value="TGZ72724.1"/>
    <property type="molecule type" value="Genomic_DNA"/>
</dbReference>
<dbReference type="Proteomes" id="UP000308267">
    <property type="component" value="Unassembled WGS sequence"/>
</dbReference>
<sequence>MLGTIHRALDPVLTIVSQAIDAQTGHVTVSAKEPMASHVSPDGLQVSEILVAVCNASV</sequence>
<feature type="non-terminal residue" evidence="1">
    <location>
        <position position="58"/>
    </location>
</feature>
<name>A0A4V3SGL0_OPIFE</name>
<evidence type="ECO:0000313" key="2">
    <source>
        <dbReference type="Proteomes" id="UP000308267"/>
    </source>
</evidence>
<evidence type="ECO:0000313" key="1">
    <source>
        <dbReference type="EMBL" id="TGZ72724.1"/>
    </source>
</evidence>
<organism evidence="1 2">
    <name type="scientific">Opisthorchis felineus</name>
    <dbReference type="NCBI Taxonomy" id="147828"/>
    <lineage>
        <taxon>Eukaryota</taxon>
        <taxon>Metazoa</taxon>
        <taxon>Spiralia</taxon>
        <taxon>Lophotrochozoa</taxon>
        <taxon>Platyhelminthes</taxon>
        <taxon>Trematoda</taxon>
        <taxon>Digenea</taxon>
        <taxon>Opisthorchiida</taxon>
        <taxon>Opisthorchiata</taxon>
        <taxon>Opisthorchiidae</taxon>
        <taxon>Opisthorchis</taxon>
    </lineage>
</organism>
<protein>
    <submittedName>
        <fullName evidence="1">Uncharacterized protein</fullName>
    </submittedName>
</protein>